<protein>
    <submittedName>
        <fullName evidence="2">Putative Uncharacterized 7.7 kDa protein in gp5-gp4 intergenic region</fullName>
    </submittedName>
</protein>
<gene>
    <name evidence="2" type="ORF">XBW1_3033</name>
</gene>
<proteinExistence type="predicted"/>
<feature type="region of interest" description="Disordered" evidence="1">
    <location>
        <begin position="43"/>
        <end position="69"/>
    </location>
</feature>
<accession>A0A0B6XA05</accession>
<evidence type="ECO:0000313" key="3">
    <source>
        <dbReference type="Proteomes" id="UP000032930"/>
    </source>
</evidence>
<evidence type="ECO:0000256" key="1">
    <source>
        <dbReference type="SAM" id="MobiDB-lite"/>
    </source>
</evidence>
<dbReference type="EMBL" id="FO818637">
    <property type="protein sequence ID" value="CDM90390.1"/>
    <property type="molecule type" value="Genomic_DNA"/>
</dbReference>
<reference evidence="2 3" key="1">
    <citation type="submission" date="2014-02" db="EMBL/GenBank/DDBJ databases">
        <authorList>
            <person name="Genoscope - CEA"/>
        </authorList>
    </citation>
    <scope>NUCLEOTIDE SEQUENCE [LARGE SCALE GENOMIC DNA]</scope>
    <source>
        <strain evidence="2 3">CS03</strain>
    </source>
</reference>
<dbReference type="KEGG" id="xbv:XBW1_3033"/>
<sequence length="69" mass="7639">MQKMLYKSDGDVSVWGMKLQITVIEPEELDEYLADGWVENPMDTLKPELSEPVNLGKGKVGENGADNKG</sequence>
<evidence type="ECO:0000313" key="2">
    <source>
        <dbReference type="EMBL" id="CDM90390.1"/>
    </source>
</evidence>
<dbReference type="RefSeq" id="WP_046337069.1">
    <property type="nucleotide sequence ID" value="NZ_CAWMEF010000001.1"/>
</dbReference>
<name>A0A0B6XA05_XENBV</name>
<dbReference type="AlphaFoldDB" id="A0A0B6XA05"/>
<dbReference type="Proteomes" id="UP000032930">
    <property type="component" value="Chromosome"/>
</dbReference>
<organism evidence="2 3">
    <name type="scientific">Xenorhabdus bovienii</name>
    <name type="common">Xenorhabdus nematophila subsp. bovienii</name>
    <dbReference type="NCBI Taxonomy" id="40576"/>
    <lineage>
        <taxon>Bacteria</taxon>
        <taxon>Pseudomonadati</taxon>
        <taxon>Pseudomonadota</taxon>
        <taxon>Gammaproteobacteria</taxon>
        <taxon>Enterobacterales</taxon>
        <taxon>Morganellaceae</taxon>
        <taxon>Xenorhabdus</taxon>
    </lineage>
</organism>